<dbReference type="PROSITE" id="PS51725">
    <property type="entry name" value="ABM"/>
    <property type="match status" value="1"/>
</dbReference>
<sequence>MVFEIAQLTIKDGEDAAFEAGAKKAVPLFQRAKGCLGMRVERSIEHPQNYTLIVEWETVEDHMVHFRNSADFQEWRALVGGTFAAPPQVHHTTVALDGF</sequence>
<comment type="caution">
    <text evidence="2">The sequence shown here is derived from an EMBL/GenBank/DDBJ whole genome shotgun (WGS) entry which is preliminary data.</text>
</comment>
<accession>A0A4R3LZN5</accession>
<dbReference type="EMBL" id="SMAI01000003">
    <property type="protein sequence ID" value="TCT05923.1"/>
    <property type="molecule type" value="Genomic_DNA"/>
</dbReference>
<gene>
    <name evidence="2" type="ORF">EDC64_10324</name>
</gene>
<evidence type="ECO:0000259" key="1">
    <source>
        <dbReference type="PROSITE" id="PS51725"/>
    </source>
</evidence>
<proteinExistence type="predicted"/>
<keyword evidence="2" id="KW-0560">Oxidoreductase</keyword>
<dbReference type="InterPro" id="IPR011008">
    <property type="entry name" value="Dimeric_a/b-barrel"/>
</dbReference>
<dbReference type="Proteomes" id="UP000294664">
    <property type="component" value="Unassembled WGS sequence"/>
</dbReference>
<dbReference type="RefSeq" id="WP_132030460.1">
    <property type="nucleotide sequence ID" value="NZ_SMAI01000003.1"/>
</dbReference>
<dbReference type="OrthoDB" id="9798157at2"/>
<dbReference type="Gene3D" id="3.30.70.100">
    <property type="match status" value="1"/>
</dbReference>
<dbReference type="InterPro" id="IPR007138">
    <property type="entry name" value="ABM_dom"/>
</dbReference>
<reference evidence="2 3" key="1">
    <citation type="submission" date="2019-03" db="EMBL/GenBank/DDBJ databases">
        <title>Genomic Encyclopedia of Type Strains, Phase IV (KMG-IV): sequencing the most valuable type-strain genomes for metagenomic binning, comparative biology and taxonomic classification.</title>
        <authorList>
            <person name="Goeker M."/>
        </authorList>
    </citation>
    <scope>NUCLEOTIDE SEQUENCE [LARGE SCALE GENOMIC DNA]</scope>
    <source>
        <strain evidence="2 3">DSM 9035</strain>
    </source>
</reference>
<protein>
    <submittedName>
        <fullName evidence="2">Quinol monooxygenase YgiN</fullName>
    </submittedName>
</protein>
<dbReference type="SUPFAM" id="SSF54909">
    <property type="entry name" value="Dimeric alpha+beta barrel"/>
    <property type="match status" value="1"/>
</dbReference>
<keyword evidence="3" id="KW-1185">Reference proteome</keyword>
<dbReference type="Pfam" id="PF03992">
    <property type="entry name" value="ABM"/>
    <property type="match status" value="1"/>
</dbReference>
<keyword evidence="2" id="KW-0503">Monooxygenase</keyword>
<name>A0A4R3LZN5_9HYPH</name>
<organism evidence="2 3">
    <name type="scientific">Aquabacter spiritensis</name>
    <dbReference type="NCBI Taxonomy" id="933073"/>
    <lineage>
        <taxon>Bacteria</taxon>
        <taxon>Pseudomonadati</taxon>
        <taxon>Pseudomonadota</taxon>
        <taxon>Alphaproteobacteria</taxon>
        <taxon>Hyphomicrobiales</taxon>
        <taxon>Xanthobacteraceae</taxon>
        <taxon>Aquabacter</taxon>
    </lineage>
</organism>
<dbReference type="AlphaFoldDB" id="A0A4R3LZN5"/>
<evidence type="ECO:0000313" key="3">
    <source>
        <dbReference type="Proteomes" id="UP000294664"/>
    </source>
</evidence>
<dbReference type="GO" id="GO:0004497">
    <property type="term" value="F:monooxygenase activity"/>
    <property type="evidence" value="ECO:0007669"/>
    <property type="project" value="UniProtKB-KW"/>
</dbReference>
<feature type="domain" description="ABM" evidence="1">
    <location>
        <begin position="2"/>
        <end position="94"/>
    </location>
</feature>
<evidence type="ECO:0000313" key="2">
    <source>
        <dbReference type="EMBL" id="TCT05923.1"/>
    </source>
</evidence>